<comment type="caution">
    <text evidence="2">The sequence shown here is derived from an EMBL/GenBank/DDBJ whole genome shotgun (WGS) entry which is preliminary data.</text>
</comment>
<dbReference type="AlphaFoldDB" id="A0AAV3QQI2"/>
<sequence>MKLTIPANKGQGSATYEATPSKTKYEGHKSEEPPKVEKEYTHAETLKPTKFFSKRNKTKEGFNLGGRIPLTLKERQTKQYPFFESDIPAILEELLKEKLIDFFKSKRPEETNRSTACLVIPQKSVSPSKKK</sequence>
<protein>
    <submittedName>
        <fullName evidence="2">Uncharacterized protein</fullName>
    </submittedName>
</protein>
<dbReference type="Proteomes" id="UP001454036">
    <property type="component" value="Unassembled WGS sequence"/>
</dbReference>
<feature type="compositionally biased region" description="Polar residues" evidence="1">
    <location>
        <begin position="10"/>
        <end position="22"/>
    </location>
</feature>
<organism evidence="2 3">
    <name type="scientific">Lithospermum erythrorhizon</name>
    <name type="common">Purple gromwell</name>
    <name type="synonym">Lithospermum officinale var. erythrorhizon</name>
    <dbReference type="NCBI Taxonomy" id="34254"/>
    <lineage>
        <taxon>Eukaryota</taxon>
        <taxon>Viridiplantae</taxon>
        <taxon>Streptophyta</taxon>
        <taxon>Embryophyta</taxon>
        <taxon>Tracheophyta</taxon>
        <taxon>Spermatophyta</taxon>
        <taxon>Magnoliopsida</taxon>
        <taxon>eudicotyledons</taxon>
        <taxon>Gunneridae</taxon>
        <taxon>Pentapetalae</taxon>
        <taxon>asterids</taxon>
        <taxon>lamiids</taxon>
        <taxon>Boraginales</taxon>
        <taxon>Boraginaceae</taxon>
        <taxon>Boraginoideae</taxon>
        <taxon>Lithospermeae</taxon>
        <taxon>Lithospermum</taxon>
    </lineage>
</organism>
<name>A0AAV3QQI2_LITER</name>
<keyword evidence="3" id="KW-1185">Reference proteome</keyword>
<evidence type="ECO:0000313" key="3">
    <source>
        <dbReference type="Proteomes" id="UP001454036"/>
    </source>
</evidence>
<dbReference type="EMBL" id="BAABME010005182">
    <property type="protein sequence ID" value="GAA0164883.1"/>
    <property type="molecule type" value="Genomic_DNA"/>
</dbReference>
<evidence type="ECO:0000313" key="2">
    <source>
        <dbReference type="EMBL" id="GAA0164883.1"/>
    </source>
</evidence>
<feature type="region of interest" description="Disordered" evidence="1">
    <location>
        <begin position="1"/>
        <end position="36"/>
    </location>
</feature>
<evidence type="ECO:0000256" key="1">
    <source>
        <dbReference type="SAM" id="MobiDB-lite"/>
    </source>
</evidence>
<accession>A0AAV3QQI2</accession>
<feature type="compositionally biased region" description="Basic and acidic residues" evidence="1">
    <location>
        <begin position="23"/>
        <end position="36"/>
    </location>
</feature>
<gene>
    <name evidence="2" type="ORF">LIER_20418</name>
</gene>
<reference evidence="2 3" key="1">
    <citation type="submission" date="2024-01" db="EMBL/GenBank/DDBJ databases">
        <title>The complete chloroplast genome sequence of Lithospermum erythrorhizon: insights into the phylogenetic relationship among Boraginaceae species and the maternal lineages of purple gromwells.</title>
        <authorList>
            <person name="Okada T."/>
            <person name="Watanabe K."/>
        </authorList>
    </citation>
    <scope>NUCLEOTIDE SEQUENCE [LARGE SCALE GENOMIC DNA]</scope>
</reference>
<proteinExistence type="predicted"/>